<name>A0A370DH57_9GAMM</name>
<evidence type="ECO:0000256" key="12">
    <source>
        <dbReference type="SAM" id="Phobius"/>
    </source>
</evidence>
<feature type="transmembrane region" description="Helical" evidence="12">
    <location>
        <begin position="98"/>
        <end position="127"/>
    </location>
</feature>
<evidence type="ECO:0000256" key="9">
    <source>
        <dbReference type="ARBA" id="ARBA00022989"/>
    </source>
</evidence>
<proteinExistence type="inferred from homology"/>
<evidence type="ECO:0000256" key="1">
    <source>
        <dbReference type="ARBA" id="ARBA00004651"/>
    </source>
</evidence>
<feature type="transmembrane region" description="Helical" evidence="12">
    <location>
        <begin position="475"/>
        <end position="494"/>
    </location>
</feature>
<feature type="transmembrane region" description="Helical" evidence="12">
    <location>
        <begin position="439"/>
        <end position="455"/>
    </location>
</feature>
<dbReference type="Pfam" id="PF01654">
    <property type="entry name" value="Cyt_bd_oxida_I"/>
    <property type="match status" value="1"/>
</dbReference>
<dbReference type="InterPro" id="IPR002585">
    <property type="entry name" value="Cyt-d_ubiquinol_oxidase_su_1"/>
</dbReference>
<dbReference type="Proteomes" id="UP000254771">
    <property type="component" value="Unassembled WGS sequence"/>
</dbReference>
<dbReference type="GO" id="GO:0046872">
    <property type="term" value="F:metal ion binding"/>
    <property type="evidence" value="ECO:0007669"/>
    <property type="project" value="UniProtKB-KW"/>
</dbReference>
<keyword evidence="3" id="KW-0813">Transport</keyword>
<evidence type="ECO:0000256" key="3">
    <source>
        <dbReference type="ARBA" id="ARBA00022448"/>
    </source>
</evidence>
<evidence type="ECO:0000313" key="13">
    <source>
        <dbReference type="EMBL" id="RDH84258.1"/>
    </source>
</evidence>
<keyword evidence="5" id="KW-0349">Heme</keyword>
<evidence type="ECO:0000256" key="11">
    <source>
        <dbReference type="ARBA" id="ARBA00023136"/>
    </source>
</evidence>
<feature type="transmembrane region" description="Helical" evidence="12">
    <location>
        <begin position="275"/>
        <end position="295"/>
    </location>
</feature>
<keyword evidence="10" id="KW-0408">Iron</keyword>
<keyword evidence="8" id="KW-0249">Electron transport</keyword>
<dbReference type="EMBL" id="QFXE01000016">
    <property type="protein sequence ID" value="RDH84258.1"/>
    <property type="molecule type" value="Genomic_DNA"/>
</dbReference>
<dbReference type="AlphaFoldDB" id="A0A370DH57"/>
<comment type="similarity">
    <text evidence="2">Belongs to the cytochrome ubiquinol oxidase subunit 1 family.</text>
</comment>
<feature type="transmembrane region" description="Helical" evidence="12">
    <location>
        <begin position="148"/>
        <end position="169"/>
    </location>
</feature>
<evidence type="ECO:0000256" key="2">
    <source>
        <dbReference type="ARBA" id="ARBA00009819"/>
    </source>
</evidence>
<comment type="caution">
    <text evidence="13">The sequence shown here is derived from an EMBL/GenBank/DDBJ whole genome shotgun (WGS) entry which is preliminary data.</text>
</comment>
<dbReference type="GO" id="GO:0016682">
    <property type="term" value="F:oxidoreductase activity, acting on diphenols and related substances as donors, oxygen as acceptor"/>
    <property type="evidence" value="ECO:0007669"/>
    <property type="project" value="TreeGrafter"/>
</dbReference>
<feature type="transmembrane region" description="Helical" evidence="12">
    <location>
        <begin position="587"/>
        <end position="615"/>
    </location>
</feature>
<evidence type="ECO:0008006" key="15">
    <source>
        <dbReference type="Google" id="ProtNLM"/>
    </source>
</evidence>
<dbReference type="PANTHER" id="PTHR30365">
    <property type="entry name" value="CYTOCHROME D UBIQUINOL OXIDASE"/>
    <property type="match status" value="1"/>
</dbReference>
<dbReference type="GO" id="GO:0020037">
    <property type="term" value="F:heme binding"/>
    <property type="evidence" value="ECO:0007669"/>
    <property type="project" value="TreeGrafter"/>
</dbReference>
<dbReference type="PANTHER" id="PTHR30365:SF14">
    <property type="entry name" value="CYTOCHROME BD MENAQUINOL OXIDASE SUBUNIT I-RELATED"/>
    <property type="match status" value="1"/>
</dbReference>
<protein>
    <recommendedName>
        <fullName evidence="15">Cytochrome ubiquinol oxidase subunit I</fullName>
    </recommendedName>
</protein>
<gene>
    <name evidence="13" type="ORF">DIZ78_12820</name>
</gene>
<evidence type="ECO:0000313" key="14">
    <source>
        <dbReference type="Proteomes" id="UP000254771"/>
    </source>
</evidence>
<feature type="transmembrane region" description="Helical" evidence="12">
    <location>
        <begin position="181"/>
        <end position="203"/>
    </location>
</feature>
<feature type="transmembrane region" description="Helical" evidence="12">
    <location>
        <begin position="506"/>
        <end position="525"/>
    </location>
</feature>
<evidence type="ECO:0000256" key="4">
    <source>
        <dbReference type="ARBA" id="ARBA00022475"/>
    </source>
</evidence>
<dbReference type="GO" id="GO:0009055">
    <property type="term" value="F:electron transfer activity"/>
    <property type="evidence" value="ECO:0007669"/>
    <property type="project" value="InterPro"/>
</dbReference>
<accession>A0A370DH57</accession>
<keyword evidence="7" id="KW-0479">Metal-binding</keyword>
<keyword evidence="6 12" id="KW-0812">Transmembrane</keyword>
<reference evidence="13 14" key="1">
    <citation type="journal article" date="2018" name="ISME J.">
        <title>Endosymbiont genomes yield clues of tubeworm success.</title>
        <authorList>
            <person name="Li Y."/>
            <person name="Liles M.R."/>
            <person name="Halanych K.M."/>
        </authorList>
    </citation>
    <scope>NUCLEOTIDE SEQUENCE [LARGE SCALE GENOMIC DNA]</scope>
    <source>
        <strain evidence="13">A1462</strain>
    </source>
</reference>
<evidence type="ECO:0000256" key="5">
    <source>
        <dbReference type="ARBA" id="ARBA00022617"/>
    </source>
</evidence>
<evidence type="ECO:0000256" key="10">
    <source>
        <dbReference type="ARBA" id="ARBA00023004"/>
    </source>
</evidence>
<keyword evidence="9 12" id="KW-1133">Transmembrane helix</keyword>
<keyword evidence="4" id="KW-1003">Cell membrane</keyword>
<evidence type="ECO:0000256" key="8">
    <source>
        <dbReference type="ARBA" id="ARBA00022982"/>
    </source>
</evidence>
<feature type="transmembrane region" description="Helical" evidence="12">
    <location>
        <begin position="20"/>
        <end position="38"/>
    </location>
</feature>
<sequence>MRSNRQQSIRRNGFSNGLGWLLSLLAVLLVFGVTPVFADMGMGGAEQRIAPIGRVHIEGQDFVPVADSVASGAEEPEQIAAPRTSRKDYPNIGVSSRAVVWILAQLHLFFGALVLAVPLFVLVIELVGVMTGDERYDSMAHEFMKISLTGFSITAIFGGSLALALFLLYPDFMGYMMHVFGAQWLVYAGLFFLESFFLYTYYYGWNAMRYGNLKWVHLSLGLLLNGAGMTIMVISNSWATFMMAPSGVNEVGVVVGNIWEVMKGPLWNPINLHRFIANIGFGGAVVGAYAAYKFLSTKDMEKRAHYDWMGYTSNFIAILAFLPLPFAGYWLMAEIYAYSQQMGITAMGGILAWLFIVQAVLIGTILLAGNYYLWAGMSRTEGSKRYKPFIGFIAFVLVVCFLTWVTPHTLILSASEIAQLGGSHHHILGPLGIMPAKNIAVNLMLIVTFLSFQLYRRSDKVATVSWAPIGNALMVAIYVVAIVNIIFLGVYFGYFSNTVYKVGSSVAQVSSTLVVIIAGIVIDSLMFKNAKTLPSHWGRIPDRAQYALFALPIAFTWLMGLMGYVRSSVKTHWHVYTVMKDNSPDNFIPTIGYAGNMITIVTVLFLLFVLFMFWVASLSGTKQAKPETVTEGGVA</sequence>
<dbReference type="GO" id="GO:0070069">
    <property type="term" value="C:cytochrome complex"/>
    <property type="evidence" value="ECO:0007669"/>
    <property type="project" value="InterPro"/>
</dbReference>
<dbReference type="GO" id="GO:0005886">
    <property type="term" value="C:plasma membrane"/>
    <property type="evidence" value="ECO:0007669"/>
    <property type="project" value="UniProtKB-SubCell"/>
</dbReference>
<feature type="transmembrane region" description="Helical" evidence="12">
    <location>
        <begin position="546"/>
        <end position="567"/>
    </location>
</feature>
<feature type="transmembrane region" description="Helical" evidence="12">
    <location>
        <begin position="215"/>
        <end position="235"/>
    </location>
</feature>
<feature type="transmembrane region" description="Helical" evidence="12">
    <location>
        <begin position="315"/>
        <end position="338"/>
    </location>
</feature>
<keyword evidence="14" id="KW-1185">Reference proteome</keyword>
<comment type="subcellular location">
    <subcellularLocation>
        <location evidence="1">Cell membrane</location>
        <topology evidence="1">Multi-pass membrane protein</topology>
    </subcellularLocation>
</comment>
<dbReference type="GO" id="GO:0019646">
    <property type="term" value="P:aerobic electron transport chain"/>
    <property type="evidence" value="ECO:0007669"/>
    <property type="project" value="InterPro"/>
</dbReference>
<keyword evidence="11 12" id="KW-0472">Membrane</keyword>
<evidence type="ECO:0000256" key="7">
    <source>
        <dbReference type="ARBA" id="ARBA00022723"/>
    </source>
</evidence>
<feature type="transmembrane region" description="Helical" evidence="12">
    <location>
        <begin position="350"/>
        <end position="374"/>
    </location>
</feature>
<evidence type="ECO:0000256" key="6">
    <source>
        <dbReference type="ARBA" id="ARBA00022692"/>
    </source>
</evidence>
<feature type="transmembrane region" description="Helical" evidence="12">
    <location>
        <begin position="386"/>
        <end position="405"/>
    </location>
</feature>
<organism evidence="13 14">
    <name type="scientific">endosymbiont of Escarpia spicata</name>
    <dbReference type="NCBI Taxonomy" id="2200908"/>
    <lineage>
        <taxon>Bacteria</taxon>
        <taxon>Pseudomonadati</taxon>
        <taxon>Pseudomonadota</taxon>
        <taxon>Gammaproteobacteria</taxon>
        <taxon>sulfur-oxidizing symbionts</taxon>
    </lineage>
</organism>